<dbReference type="Gene3D" id="3.40.50.2000">
    <property type="entry name" value="Glycogen Phosphorylase B"/>
    <property type="match status" value="2"/>
</dbReference>
<dbReference type="SUPFAM" id="SSF53756">
    <property type="entry name" value="UDP-Glycosyltransferase/glycogen phosphorylase"/>
    <property type="match status" value="1"/>
</dbReference>
<proteinExistence type="predicted"/>
<dbReference type="InterPro" id="IPR001296">
    <property type="entry name" value="Glyco_trans_1"/>
</dbReference>
<accession>A0A4S2B2E0</accession>
<dbReference type="AlphaFoldDB" id="A0A4S2B2E0"/>
<gene>
    <name evidence="3" type="ORF">E5356_02165</name>
</gene>
<feature type="domain" description="Glycosyltransferase subfamily 4-like N-terminal" evidence="2">
    <location>
        <begin position="15"/>
        <end position="170"/>
    </location>
</feature>
<dbReference type="PANTHER" id="PTHR12526:SF630">
    <property type="entry name" value="GLYCOSYLTRANSFERASE"/>
    <property type="match status" value="1"/>
</dbReference>
<name>A0A4S2B2E0_9BACE</name>
<dbReference type="Proteomes" id="UP000305751">
    <property type="component" value="Unassembled WGS sequence"/>
</dbReference>
<feature type="domain" description="Glycosyl transferase family 1" evidence="1">
    <location>
        <begin position="179"/>
        <end position="332"/>
    </location>
</feature>
<reference evidence="3 4" key="1">
    <citation type="submission" date="2019-04" db="EMBL/GenBank/DDBJ databases">
        <title>Microbes associate with the intestines of laboratory mice.</title>
        <authorList>
            <person name="Navarre W."/>
            <person name="Wong E."/>
            <person name="Huang K."/>
            <person name="Tropini C."/>
            <person name="Ng K."/>
            <person name="Yu B."/>
        </authorList>
    </citation>
    <scope>NUCLEOTIDE SEQUENCE [LARGE SCALE GENOMIC DNA]</scope>
    <source>
        <strain evidence="3 4">NM70_E10</strain>
    </source>
</reference>
<dbReference type="InterPro" id="IPR028098">
    <property type="entry name" value="Glyco_trans_4-like_N"/>
</dbReference>
<keyword evidence="4" id="KW-1185">Reference proteome</keyword>
<keyword evidence="3" id="KW-0808">Transferase</keyword>
<dbReference type="RefSeq" id="WP_136013464.1">
    <property type="nucleotide sequence ID" value="NZ_CANAOU010000012.1"/>
</dbReference>
<protein>
    <submittedName>
        <fullName evidence="3">Glycosyltransferase</fullName>
    </submittedName>
</protein>
<dbReference type="PANTHER" id="PTHR12526">
    <property type="entry name" value="GLYCOSYLTRANSFERASE"/>
    <property type="match status" value="1"/>
</dbReference>
<dbReference type="EMBL" id="SRZA01000003">
    <property type="protein sequence ID" value="TGY08196.1"/>
    <property type="molecule type" value="Genomic_DNA"/>
</dbReference>
<dbReference type="CDD" id="cd03811">
    <property type="entry name" value="GT4_GT28_WabH-like"/>
    <property type="match status" value="1"/>
</dbReference>
<sequence length="350" mass="40388">MKIRKKILFFTPSDVGGAERVTLTIAKMLPRSEYEVKIIFVCDKVGDLKKFVPQWMLTIHIKIRNIWDFVSWRMYCLIKREHPYAVFSSLHYLNPRTILSARMAGVKNIIIRNNTGWSAWRPDIKMLAWLTYGNASAIVLQSDEMKSELQKVFPHLASLMRMIPNPIDTEIISERLKNSKNPFIEGTINFVYCGRVHPIKGLDTLIIAFANVQRTNANLRLTIVGDYSKNLKYYRMLQSLISNKHLEECIDFVGFQDNPYPYMKYADCFVLPSRREGNPNVLHEAMWLQVPVVATRSVPIVDRIVTPGRGHVVDVDDVKALGYAMIKTLKMKIVQPYHYEGNNSFVGLFK</sequence>
<dbReference type="GO" id="GO:0016757">
    <property type="term" value="F:glycosyltransferase activity"/>
    <property type="evidence" value="ECO:0007669"/>
    <property type="project" value="UniProtKB-ARBA"/>
</dbReference>
<comment type="caution">
    <text evidence="3">The sequence shown here is derived from an EMBL/GenBank/DDBJ whole genome shotgun (WGS) entry which is preliminary data.</text>
</comment>
<evidence type="ECO:0000259" key="2">
    <source>
        <dbReference type="Pfam" id="PF13439"/>
    </source>
</evidence>
<evidence type="ECO:0000259" key="1">
    <source>
        <dbReference type="Pfam" id="PF00534"/>
    </source>
</evidence>
<dbReference type="Pfam" id="PF00534">
    <property type="entry name" value="Glycos_transf_1"/>
    <property type="match status" value="1"/>
</dbReference>
<dbReference type="Pfam" id="PF13439">
    <property type="entry name" value="Glyco_transf_4"/>
    <property type="match status" value="1"/>
</dbReference>
<organism evidence="3 4">
    <name type="scientific">Bacteroides acidifaciens</name>
    <dbReference type="NCBI Taxonomy" id="85831"/>
    <lineage>
        <taxon>Bacteria</taxon>
        <taxon>Pseudomonadati</taxon>
        <taxon>Bacteroidota</taxon>
        <taxon>Bacteroidia</taxon>
        <taxon>Bacteroidales</taxon>
        <taxon>Bacteroidaceae</taxon>
        <taxon>Bacteroides</taxon>
    </lineage>
</organism>
<evidence type="ECO:0000313" key="4">
    <source>
        <dbReference type="Proteomes" id="UP000305751"/>
    </source>
</evidence>
<evidence type="ECO:0000313" key="3">
    <source>
        <dbReference type="EMBL" id="TGY08196.1"/>
    </source>
</evidence>